<gene>
    <name evidence="4" type="ORF">EDS130_LOCUS35342</name>
    <name evidence="5" type="ORF">XAT740_LOCUS52688</name>
</gene>
<dbReference type="Pfam" id="PF14432">
    <property type="entry name" value="DYW_deaminase"/>
    <property type="match status" value="1"/>
</dbReference>
<dbReference type="Proteomes" id="UP000663828">
    <property type="component" value="Unassembled WGS sequence"/>
</dbReference>
<keyword evidence="6" id="KW-1185">Reference proteome</keyword>
<dbReference type="GO" id="GO:0008270">
    <property type="term" value="F:zinc ion binding"/>
    <property type="evidence" value="ECO:0007669"/>
    <property type="project" value="InterPro"/>
</dbReference>
<dbReference type="Gene3D" id="1.25.40.10">
    <property type="entry name" value="Tetratricopeptide repeat domain"/>
    <property type="match status" value="3"/>
</dbReference>
<dbReference type="GO" id="GO:0048731">
    <property type="term" value="P:system development"/>
    <property type="evidence" value="ECO:0007669"/>
    <property type="project" value="UniProtKB-ARBA"/>
</dbReference>
<dbReference type="Proteomes" id="UP000663852">
    <property type="component" value="Unassembled WGS sequence"/>
</dbReference>
<dbReference type="InterPro" id="IPR032867">
    <property type="entry name" value="DYW_dom"/>
</dbReference>
<proteinExistence type="predicted"/>
<reference evidence="4" key="1">
    <citation type="submission" date="2021-02" db="EMBL/GenBank/DDBJ databases">
        <authorList>
            <person name="Nowell W R."/>
        </authorList>
    </citation>
    <scope>NUCLEOTIDE SEQUENCE</scope>
</reference>
<evidence type="ECO:0000259" key="3">
    <source>
        <dbReference type="Pfam" id="PF14432"/>
    </source>
</evidence>
<sequence length="598" mass="68324">MKNLIASQQYKEALNLFDKNQSLATNITHTLALKAATKSVDYQRGIYIHRQLSIQSLKDPFLQTSLIHFYMQCRRVDEAHQIFSSIENKTVFMYGAMLKGYMSNGMAGKVLELYEKMSIEANEVIITIVFNACAKLCNEYAILIGNRVFKNLPKSFLRHRNLLSSAIDMLMKFGQVEDAKLFFRQIQIFDSFFYGIMMNGYKINHQPFECLSMFEEAKQKNIQINIIMALALVGACAQIGLQQTSRKILQQISHLQTNLHLQNALIDMLGKSSDIQQAEKIFQSVAQPDLFTYTSMINAYTRNGMGYEALQIYEKISDDLHDSTLYICILNACSHSGLVDQARNIFEKIPRKTDVTVTAMVDCLSRMGLFDEAQVLINDYEMSNIPFLGMYMALLAGTRNHHQVVLSEKVFKQMKSLFPEKKSALISASILLSNTYSSVGDYRSAEEERSSRIKQFGNNINVGSSWTEVNHEIVRFTAHDRSHPRTNEIYAELDRLSNELKQHGFEFDSNSITRPIKDGEDVESVLCGHSEKLAIAFNFIQQPSSHSIQITKNLRICADCHRATKMIAQIRQCEIIIRDANRIHHFHRNGQCSCQDHF</sequence>
<keyword evidence="1" id="KW-0677">Repeat</keyword>
<dbReference type="Pfam" id="PF13812">
    <property type="entry name" value="PPR_3"/>
    <property type="match status" value="1"/>
</dbReference>
<dbReference type="SUPFAM" id="SSF48452">
    <property type="entry name" value="TPR-like"/>
    <property type="match status" value="1"/>
</dbReference>
<dbReference type="Pfam" id="PF01535">
    <property type="entry name" value="PPR"/>
    <property type="match status" value="5"/>
</dbReference>
<dbReference type="NCBIfam" id="TIGR00756">
    <property type="entry name" value="PPR"/>
    <property type="match status" value="2"/>
</dbReference>
<dbReference type="GO" id="GO:0003723">
    <property type="term" value="F:RNA binding"/>
    <property type="evidence" value="ECO:0007669"/>
    <property type="project" value="InterPro"/>
</dbReference>
<dbReference type="PANTHER" id="PTHR47926">
    <property type="entry name" value="PENTATRICOPEPTIDE REPEAT-CONTAINING PROTEIN"/>
    <property type="match status" value="1"/>
</dbReference>
<protein>
    <recommendedName>
        <fullName evidence="3">DYW domain-containing protein</fullName>
    </recommendedName>
</protein>
<dbReference type="FunFam" id="1.25.40.10:FF:000158">
    <property type="entry name" value="pentatricopeptide repeat-containing protein At2g33680"/>
    <property type="match status" value="1"/>
</dbReference>
<comment type="caution">
    <text evidence="4">The sequence shown here is derived from an EMBL/GenBank/DDBJ whole genome shotgun (WGS) entry which is preliminary data.</text>
</comment>
<organism evidence="4 7">
    <name type="scientific">Adineta ricciae</name>
    <name type="common">Rotifer</name>
    <dbReference type="NCBI Taxonomy" id="249248"/>
    <lineage>
        <taxon>Eukaryota</taxon>
        <taxon>Metazoa</taxon>
        <taxon>Spiralia</taxon>
        <taxon>Gnathifera</taxon>
        <taxon>Rotifera</taxon>
        <taxon>Eurotatoria</taxon>
        <taxon>Bdelloidea</taxon>
        <taxon>Adinetida</taxon>
        <taxon>Adinetidae</taxon>
        <taxon>Adineta</taxon>
    </lineage>
</organism>
<dbReference type="InterPro" id="IPR011990">
    <property type="entry name" value="TPR-like_helical_dom_sf"/>
</dbReference>
<evidence type="ECO:0000313" key="4">
    <source>
        <dbReference type="EMBL" id="CAF1388706.1"/>
    </source>
</evidence>
<dbReference type="AlphaFoldDB" id="A0A815K576"/>
<evidence type="ECO:0000256" key="2">
    <source>
        <dbReference type="PROSITE-ProRule" id="PRU00708"/>
    </source>
</evidence>
<dbReference type="InterPro" id="IPR046849">
    <property type="entry name" value="E2_motif"/>
</dbReference>
<dbReference type="PROSITE" id="PS51375">
    <property type="entry name" value="PPR"/>
    <property type="match status" value="1"/>
</dbReference>
<dbReference type="InterPro" id="IPR046960">
    <property type="entry name" value="PPR_At4g14850-like_plant"/>
</dbReference>
<dbReference type="GO" id="GO:0009451">
    <property type="term" value="P:RNA modification"/>
    <property type="evidence" value="ECO:0007669"/>
    <property type="project" value="InterPro"/>
</dbReference>
<evidence type="ECO:0000313" key="6">
    <source>
        <dbReference type="Proteomes" id="UP000663828"/>
    </source>
</evidence>
<evidence type="ECO:0000313" key="7">
    <source>
        <dbReference type="Proteomes" id="UP000663852"/>
    </source>
</evidence>
<accession>A0A815K576</accession>
<dbReference type="OrthoDB" id="9997458at2759"/>
<feature type="domain" description="DYW" evidence="3">
    <location>
        <begin position="504"/>
        <end position="597"/>
    </location>
</feature>
<evidence type="ECO:0000256" key="1">
    <source>
        <dbReference type="ARBA" id="ARBA00022737"/>
    </source>
</evidence>
<dbReference type="PANTHER" id="PTHR47926:SF382">
    <property type="entry name" value="PENTACOTRIPEPTIDE-REPEAT REGION OF PRORP DOMAIN-CONTAINING PROTEIN"/>
    <property type="match status" value="1"/>
</dbReference>
<dbReference type="InterPro" id="IPR002885">
    <property type="entry name" value="PPR_rpt"/>
</dbReference>
<feature type="repeat" description="PPR" evidence="2">
    <location>
        <begin position="289"/>
        <end position="319"/>
    </location>
</feature>
<dbReference type="Pfam" id="PF20430">
    <property type="entry name" value="Eplus_motif"/>
    <property type="match status" value="1"/>
</dbReference>
<evidence type="ECO:0000313" key="5">
    <source>
        <dbReference type="EMBL" id="CAF1637286.1"/>
    </source>
</evidence>
<dbReference type="EMBL" id="CAJNOR010008766">
    <property type="protein sequence ID" value="CAF1637286.1"/>
    <property type="molecule type" value="Genomic_DNA"/>
</dbReference>
<dbReference type="EMBL" id="CAJNOJ010000309">
    <property type="protein sequence ID" value="CAF1388706.1"/>
    <property type="molecule type" value="Genomic_DNA"/>
</dbReference>
<name>A0A815K576_ADIRI</name>